<comment type="caution">
    <text evidence="1">The sequence shown here is derived from an EMBL/GenBank/DDBJ whole genome shotgun (WGS) entry which is preliminary data.</text>
</comment>
<organism evidence="1 2">
    <name type="scientific">Persea americana</name>
    <name type="common">Avocado</name>
    <dbReference type="NCBI Taxonomy" id="3435"/>
    <lineage>
        <taxon>Eukaryota</taxon>
        <taxon>Viridiplantae</taxon>
        <taxon>Streptophyta</taxon>
        <taxon>Embryophyta</taxon>
        <taxon>Tracheophyta</taxon>
        <taxon>Spermatophyta</taxon>
        <taxon>Magnoliopsida</taxon>
        <taxon>Magnoliidae</taxon>
        <taxon>Laurales</taxon>
        <taxon>Lauraceae</taxon>
        <taxon>Persea</taxon>
    </lineage>
</organism>
<dbReference type="EMBL" id="CM056819">
    <property type="protein sequence ID" value="KAJ8624337.1"/>
    <property type="molecule type" value="Genomic_DNA"/>
</dbReference>
<gene>
    <name evidence="1" type="ORF">MRB53_032867</name>
</gene>
<evidence type="ECO:0000313" key="1">
    <source>
        <dbReference type="EMBL" id="KAJ8624337.1"/>
    </source>
</evidence>
<dbReference type="Proteomes" id="UP001234297">
    <property type="component" value="Chromosome 11"/>
</dbReference>
<accession>A0ACC2KTD9</accession>
<sequence length="550" mass="60164">MRSVREGSDKGDGDECWVRQWRGEPEGSGDGLEMERLLLRVGWKFHFFPLLSPFSKMGRQSKASKQESFGKGKVTPVQVAFMVDRYLSDNNYTKTLSVFRTEASNLLTRTRGGQAPKGLLSLGAILDEYICLKEQKLMVDNERNRVERLLQGMQAAMNAYNSAGSVSQVATTPSPPMGLRNGSHEDRPIYNNHTANTVRMLPSNTSDSTNSSTRIVSHPSMKKRKASRPDSDVSPAVKKSGAVLPMNSLAAAATKIPSQEANSNSTNEVVREFPHIQSSSPNNPQNGNSVQGSCVARNLFNKPPEPKTISPSPKTPPQPLPSQVDQSISPSDSSTLCDSFSRDTPGIIPTNCHVISSKTVILSPCKQIRISSSPLKLTPSRSNKRDQVKGRLDFNDSDTPMCQERPVAEEISCPGMDNGTMDIFGADVPDFDFFGTDISLSELLDIDLSSEEMGLPFQQALEPSLDFITRQTNELGYGGIEANRDSFEPSLSGVNKFLSENGICSQGPESIISVKSITKCIQIVSPAKKRMNSSSDRTDKTVTHLHHVYS</sequence>
<evidence type="ECO:0000313" key="2">
    <source>
        <dbReference type="Proteomes" id="UP001234297"/>
    </source>
</evidence>
<protein>
    <submittedName>
        <fullName evidence="1">Uncharacterized protein</fullName>
    </submittedName>
</protein>
<keyword evidence="2" id="KW-1185">Reference proteome</keyword>
<reference evidence="1 2" key="1">
    <citation type="journal article" date="2022" name="Hortic Res">
        <title>A haplotype resolved chromosomal level avocado genome allows analysis of novel avocado genes.</title>
        <authorList>
            <person name="Nath O."/>
            <person name="Fletcher S.J."/>
            <person name="Hayward A."/>
            <person name="Shaw L.M."/>
            <person name="Masouleh A.K."/>
            <person name="Furtado A."/>
            <person name="Henry R.J."/>
            <person name="Mitter N."/>
        </authorList>
    </citation>
    <scope>NUCLEOTIDE SEQUENCE [LARGE SCALE GENOMIC DNA]</scope>
    <source>
        <strain evidence="2">cv. Hass</strain>
    </source>
</reference>
<name>A0ACC2KTD9_PERAE</name>
<proteinExistence type="predicted"/>